<dbReference type="RefSeq" id="WP_071607202.1">
    <property type="nucleotide sequence ID" value="NZ_LRLL01000083.1"/>
</dbReference>
<dbReference type="InterPro" id="IPR013783">
    <property type="entry name" value="Ig-like_fold"/>
</dbReference>
<reference evidence="3" key="2">
    <citation type="submission" date="2016-04" db="EMBL/GenBank/DDBJ databases">
        <title>Identification and characterization of the novel colonization factor, CS30, in enterotoxigenic Escherichia coli (ETEC).</title>
        <authorList>
            <person name="Von Mentzer A."/>
            <person name="Tobias J."/>
            <person name="Wiklund G."/>
            <person name="Pickard D."/>
            <person name="Sjoling A."/>
            <person name="Dougan G."/>
            <person name="Svennerholm A.M."/>
        </authorList>
    </citation>
    <scope>NUCLEOTIDE SEQUENCE [LARGE SCALE GENOMIC DNA]</scope>
    <source>
        <strain evidence="3">E873</strain>
        <plasmid evidence="3">E873p3</plasmid>
    </source>
</reference>
<name>A0A170TVW1_ECOLX</name>
<accession>A0A170TVW1</accession>
<evidence type="ECO:0000259" key="2">
    <source>
        <dbReference type="Pfam" id="PF00345"/>
    </source>
</evidence>
<feature type="signal peptide" evidence="1">
    <location>
        <begin position="1"/>
        <end position="22"/>
    </location>
</feature>
<evidence type="ECO:0000313" key="3">
    <source>
        <dbReference type="EMBL" id="CZQ23819.1"/>
    </source>
</evidence>
<protein>
    <submittedName>
        <fullName evidence="3">CS30 fimbrial chaperone IIa</fullName>
    </submittedName>
</protein>
<dbReference type="Gene3D" id="2.60.40.10">
    <property type="entry name" value="Immunoglobulins"/>
    <property type="match status" value="1"/>
</dbReference>
<dbReference type="SUPFAM" id="SSF49354">
    <property type="entry name" value="PapD-like"/>
    <property type="match status" value="1"/>
</dbReference>
<organism evidence="3">
    <name type="scientific">Escherichia coli</name>
    <dbReference type="NCBI Taxonomy" id="562"/>
    <lineage>
        <taxon>Bacteria</taxon>
        <taxon>Pseudomonadati</taxon>
        <taxon>Pseudomonadota</taxon>
        <taxon>Gammaproteobacteria</taxon>
        <taxon>Enterobacterales</taxon>
        <taxon>Enterobacteriaceae</taxon>
        <taxon>Escherichia</taxon>
    </lineage>
</organism>
<geneLocation type="plasmid" evidence="3">
    <name>E873p3</name>
</geneLocation>
<keyword evidence="1" id="KW-0732">Signal</keyword>
<evidence type="ECO:0000256" key="1">
    <source>
        <dbReference type="SAM" id="SignalP"/>
    </source>
</evidence>
<feature type="chain" id="PRO_5007904410" evidence="1">
    <location>
        <begin position="23"/>
        <end position="143"/>
    </location>
</feature>
<dbReference type="Pfam" id="PF00345">
    <property type="entry name" value="PapD_N"/>
    <property type="match status" value="1"/>
</dbReference>
<dbReference type="GO" id="GO:0030288">
    <property type="term" value="C:outer membrane-bounded periplasmic space"/>
    <property type="evidence" value="ECO:0007669"/>
    <property type="project" value="InterPro"/>
</dbReference>
<feature type="domain" description="Pili assembly chaperone N-terminal" evidence="2">
    <location>
        <begin position="42"/>
        <end position="142"/>
    </location>
</feature>
<keyword evidence="3" id="KW-0614">Plasmid</keyword>
<sequence>MRVLLSSLVAFLTLIIPTSVDANVQELGVAVDPLKIKVEPNHMVYFTVSNDTENDYIVTAKTTSTLTIRDAPEKEFFLVNPPIRLLKKRSRAQMGVVYLPDRHHTSPGSKYYLSISFIPKISKDTKLAHIPIILVQQVPLVIK</sequence>
<dbReference type="InterPro" id="IPR008962">
    <property type="entry name" value="PapD-like_sf"/>
</dbReference>
<dbReference type="AlphaFoldDB" id="A0A170TVW1"/>
<dbReference type="GO" id="GO:0071555">
    <property type="term" value="P:cell wall organization"/>
    <property type="evidence" value="ECO:0007669"/>
    <property type="project" value="InterPro"/>
</dbReference>
<gene>
    <name evidence="3" type="primary">csmC</name>
</gene>
<proteinExistence type="predicted"/>
<dbReference type="InterPro" id="IPR016147">
    <property type="entry name" value="Pili_assmbl_chaperone_N"/>
</dbReference>
<dbReference type="EMBL" id="LT174529">
    <property type="protein sequence ID" value="CZQ23819.1"/>
    <property type="molecule type" value="Genomic_DNA"/>
</dbReference>
<reference evidence="3" key="1">
    <citation type="submission" date="2016-01" db="EMBL/GenBank/DDBJ databases">
        <authorList>
            <person name="McClelland M."/>
            <person name="Jain A."/>
            <person name="Saraogi P."/>
            <person name="Mendelson R."/>
            <person name="Westerman R."/>
            <person name="SanMiguel P."/>
            <person name="Csonka L."/>
        </authorList>
    </citation>
    <scope>NUCLEOTIDE SEQUENCE</scope>
    <source>
        <strain evidence="3">E873</strain>
        <plasmid evidence="3">E873p3</plasmid>
    </source>
</reference>